<evidence type="ECO:0000313" key="3">
    <source>
        <dbReference type="Proteomes" id="UP000489600"/>
    </source>
</evidence>
<name>A0A565AZN0_9BRAS</name>
<feature type="compositionally biased region" description="Basic and acidic residues" evidence="1">
    <location>
        <begin position="35"/>
        <end position="64"/>
    </location>
</feature>
<accession>A0A565AZN0</accession>
<evidence type="ECO:0000313" key="2">
    <source>
        <dbReference type="EMBL" id="VVA94089.1"/>
    </source>
</evidence>
<dbReference type="AlphaFoldDB" id="A0A565AZN0"/>
<feature type="region of interest" description="Disordered" evidence="1">
    <location>
        <begin position="21"/>
        <end position="70"/>
    </location>
</feature>
<comment type="caution">
    <text evidence="2">The sequence shown here is derived from an EMBL/GenBank/DDBJ whole genome shotgun (WGS) entry which is preliminary data.</text>
</comment>
<dbReference type="Proteomes" id="UP000489600">
    <property type="component" value="Unassembled WGS sequence"/>
</dbReference>
<organism evidence="2 3">
    <name type="scientific">Arabis nemorensis</name>
    <dbReference type="NCBI Taxonomy" id="586526"/>
    <lineage>
        <taxon>Eukaryota</taxon>
        <taxon>Viridiplantae</taxon>
        <taxon>Streptophyta</taxon>
        <taxon>Embryophyta</taxon>
        <taxon>Tracheophyta</taxon>
        <taxon>Spermatophyta</taxon>
        <taxon>Magnoliopsida</taxon>
        <taxon>eudicotyledons</taxon>
        <taxon>Gunneridae</taxon>
        <taxon>Pentapetalae</taxon>
        <taxon>rosids</taxon>
        <taxon>malvids</taxon>
        <taxon>Brassicales</taxon>
        <taxon>Brassicaceae</taxon>
        <taxon>Arabideae</taxon>
        <taxon>Arabis</taxon>
    </lineage>
</organism>
<dbReference type="EMBL" id="CABITT030000002">
    <property type="protein sequence ID" value="VVA94089.1"/>
    <property type="molecule type" value="Genomic_DNA"/>
</dbReference>
<gene>
    <name evidence="2" type="ORF">ANE_LOCUS4534</name>
</gene>
<protein>
    <submittedName>
        <fullName evidence="2">Uncharacterized protein</fullName>
    </submittedName>
</protein>
<reference evidence="2" key="1">
    <citation type="submission" date="2019-07" db="EMBL/GenBank/DDBJ databases">
        <authorList>
            <person name="Dittberner H."/>
        </authorList>
    </citation>
    <scope>NUCLEOTIDE SEQUENCE [LARGE SCALE GENOMIC DNA]</scope>
</reference>
<proteinExistence type="predicted"/>
<evidence type="ECO:0000256" key="1">
    <source>
        <dbReference type="SAM" id="MobiDB-lite"/>
    </source>
</evidence>
<keyword evidence="3" id="KW-1185">Reference proteome</keyword>
<sequence length="108" mass="12361">MNRKRAYQITTPAPSFKHVSGRRLMNRKTPTQVSSHKEDHHDKDRTKAAELSKERLGHTEEAKTAKKKRFQSNIGRIKRLFSGQMLYRCSVLRVSLDAAVVLDAVSLD</sequence>